<dbReference type="PANTHER" id="PTHR23048">
    <property type="entry name" value="MYOSIN LIGHT CHAIN 1, 3"/>
    <property type="match status" value="1"/>
</dbReference>
<dbReference type="FunFam" id="1.10.238.10:FF:000336">
    <property type="entry name" value="HLH domain-containing protein"/>
    <property type="match status" value="1"/>
</dbReference>
<dbReference type="SMART" id="SM00054">
    <property type="entry name" value="EFh"/>
    <property type="match status" value="6"/>
</dbReference>
<sequence>MSGWKELTPEEIENYRYHFRQFDLNGDGVISTTELKVVFKNMGYRMSEEQIKAIMKANDIDENGSLSFDEFVQAMPRNSENFTEEEHRIAEMRRKFMEYDKDGNGVVTFDEAHEILEKELAFTPEQSVQLMKKYDKDGDGELSYEEFVKFYTKVKAKADQIQKMFNEFDKDGSGSVSVNEAKDVLRKLKIPDHEIECLVAQHDKNNDGELQYEEFVSFLLHT</sequence>
<dbReference type="PROSITE" id="PS50222">
    <property type="entry name" value="EF_HAND_2"/>
    <property type="match status" value="5"/>
</dbReference>
<dbReference type="Pfam" id="PF13499">
    <property type="entry name" value="EF-hand_7"/>
    <property type="match status" value="3"/>
</dbReference>
<dbReference type="InterPro" id="IPR002048">
    <property type="entry name" value="EF_hand_dom"/>
</dbReference>
<evidence type="ECO:0000313" key="6">
    <source>
        <dbReference type="Proteomes" id="UP001208570"/>
    </source>
</evidence>
<feature type="domain" description="EF-hand" evidence="4">
    <location>
        <begin position="87"/>
        <end position="122"/>
    </location>
</feature>
<comment type="caution">
    <text evidence="5">The sequence shown here is derived from an EMBL/GenBank/DDBJ whole genome shotgun (WGS) entry which is preliminary data.</text>
</comment>
<evidence type="ECO:0000313" key="5">
    <source>
        <dbReference type="EMBL" id="KAK2152505.1"/>
    </source>
</evidence>
<keyword evidence="2" id="KW-0677">Repeat</keyword>
<feature type="domain" description="EF-hand" evidence="4">
    <location>
        <begin position="10"/>
        <end position="45"/>
    </location>
</feature>
<evidence type="ECO:0000256" key="3">
    <source>
        <dbReference type="ARBA" id="ARBA00022837"/>
    </source>
</evidence>
<accession>A0AAD9JHY5</accession>
<dbReference type="FunFam" id="1.10.238.10:FF:000178">
    <property type="entry name" value="Calmodulin-2 A"/>
    <property type="match status" value="1"/>
</dbReference>
<dbReference type="PANTHER" id="PTHR23048:SF59">
    <property type="entry name" value="EF-HAND SUPERFAMILY PROTEIN"/>
    <property type="match status" value="1"/>
</dbReference>
<dbReference type="AlphaFoldDB" id="A0AAD9JHY5"/>
<dbReference type="GO" id="GO:0005509">
    <property type="term" value="F:calcium ion binding"/>
    <property type="evidence" value="ECO:0007669"/>
    <property type="project" value="InterPro"/>
</dbReference>
<dbReference type="InterPro" id="IPR011992">
    <property type="entry name" value="EF-hand-dom_pair"/>
</dbReference>
<evidence type="ECO:0000259" key="4">
    <source>
        <dbReference type="PROSITE" id="PS50222"/>
    </source>
</evidence>
<dbReference type="Gene3D" id="1.10.238.10">
    <property type="entry name" value="EF-hand"/>
    <property type="match status" value="3"/>
</dbReference>
<keyword evidence="6" id="KW-1185">Reference proteome</keyword>
<protein>
    <recommendedName>
        <fullName evidence="4">EF-hand domain-containing protein</fullName>
    </recommendedName>
</protein>
<dbReference type="InterPro" id="IPR050230">
    <property type="entry name" value="CALM/Myosin/TropC-like"/>
</dbReference>
<dbReference type="GO" id="GO:0016460">
    <property type="term" value="C:myosin II complex"/>
    <property type="evidence" value="ECO:0007669"/>
    <property type="project" value="TreeGrafter"/>
</dbReference>
<organism evidence="5 6">
    <name type="scientific">Paralvinella palmiformis</name>
    <dbReference type="NCBI Taxonomy" id="53620"/>
    <lineage>
        <taxon>Eukaryota</taxon>
        <taxon>Metazoa</taxon>
        <taxon>Spiralia</taxon>
        <taxon>Lophotrochozoa</taxon>
        <taxon>Annelida</taxon>
        <taxon>Polychaeta</taxon>
        <taxon>Sedentaria</taxon>
        <taxon>Canalipalpata</taxon>
        <taxon>Terebellida</taxon>
        <taxon>Terebelliformia</taxon>
        <taxon>Alvinellidae</taxon>
        <taxon>Paralvinella</taxon>
    </lineage>
</organism>
<feature type="domain" description="EF-hand" evidence="4">
    <location>
        <begin position="192"/>
        <end position="222"/>
    </location>
</feature>
<dbReference type="EMBL" id="JAODUP010000326">
    <property type="protein sequence ID" value="KAK2152505.1"/>
    <property type="molecule type" value="Genomic_DNA"/>
</dbReference>
<evidence type="ECO:0000256" key="2">
    <source>
        <dbReference type="ARBA" id="ARBA00022737"/>
    </source>
</evidence>
<gene>
    <name evidence="5" type="ORF">LSH36_326g01027</name>
</gene>
<dbReference type="SUPFAM" id="SSF47473">
    <property type="entry name" value="EF-hand"/>
    <property type="match status" value="2"/>
</dbReference>
<reference evidence="5" key="1">
    <citation type="journal article" date="2023" name="Mol. Biol. Evol.">
        <title>Third-Generation Sequencing Reveals the Adaptive Role of the Epigenome in Three Deep-Sea Polychaetes.</title>
        <authorList>
            <person name="Perez M."/>
            <person name="Aroh O."/>
            <person name="Sun Y."/>
            <person name="Lan Y."/>
            <person name="Juniper S.K."/>
            <person name="Young C.R."/>
            <person name="Angers B."/>
            <person name="Qian P.Y."/>
        </authorList>
    </citation>
    <scope>NUCLEOTIDE SEQUENCE</scope>
    <source>
        <strain evidence="5">P08H-3</strain>
    </source>
</reference>
<dbReference type="Proteomes" id="UP001208570">
    <property type="component" value="Unassembled WGS sequence"/>
</dbReference>
<evidence type="ECO:0000256" key="1">
    <source>
        <dbReference type="ARBA" id="ARBA00022723"/>
    </source>
</evidence>
<feature type="domain" description="EF-hand" evidence="4">
    <location>
        <begin position="156"/>
        <end position="191"/>
    </location>
</feature>
<proteinExistence type="predicted"/>
<feature type="domain" description="EF-hand" evidence="4">
    <location>
        <begin position="46"/>
        <end position="81"/>
    </location>
</feature>
<dbReference type="InterPro" id="IPR018247">
    <property type="entry name" value="EF_Hand_1_Ca_BS"/>
</dbReference>
<dbReference type="CDD" id="cd00051">
    <property type="entry name" value="EFh"/>
    <property type="match status" value="1"/>
</dbReference>
<dbReference type="PROSITE" id="PS00018">
    <property type="entry name" value="EF_HAND_1"/>
    <property type="match status" value="3"/>
</dbReference>
<keyword evidence="1" id="KW-0479">Metal-binding</keyword>
<name>A0AAD9JHY5_9ANNE</name>
<keyword evidence="3" id="KW-0106">Calcium</keyword>